<keyword evidence="4" id="KW-0665">Pyrimidine biosynthesis</keyword>
<feature type="domain" description="Dihydroorotase catalytic" evidence="5">
    <location>
        <begin position="56"/>
        <end position="243"/>
    </location>
</feature>
<dbReference type="GO" id="GO:0005737">
    <property type="term" value="C:cytoplasm"/>
    <property type="evidence" value="ECO:0007669"/>
    <property type="project" value="TreeGrafter"/>
</dbReference>
<keyword evidence="2" id="KW-0479">Metal-binding</keyword>
<dbReference type="EMBL" id="UOGF01000022">
    <property type="protein sequence ID" value="VAX27048.1"/>
    <property type="molecule type" value="Genomic_DNA"/>
</dbReference>
<dbReference type="Gene3D" id="2.30.40.10">
    <property type="entry name" value="Urease, subunit C, domain 1"/>
    <property type="match status" value="1"/>
</dbReference>
<organism evidence="6">
    <name type="scientific">hydrothermal vent metagenome</name>
    <dbReference type="NCBI Taxonomy" id="652676"/>
    <lineage>
        <taxon>unclassified sequences</taxon>
        <taxon>metagenomes</taxon>
        <taxon>ecological metagenomes</taxon>
    </lineage>
</organism>
<dbReference type="Gene3D" id="3.20.20.140">
    <property type="entry name" value="Metal-dependent hydrolases"/>
    <property type="match status" value="1"/>
</dbReference>
<accession>A0A3B1CST9</accession>
<dbReference type="SUPFAM" id="SSF51556">
    <property type="entry name" value="Metallo-dependent hydrolases"/>
    <property type="match status" value="1"/>
</dbReference>
<keyword evidence="3 6" id="KW-0378">Hydrolase</keyword>
<dbReference type="InterPro" id="IPR024403">
    <property type="entry name" value="DHOase_cat"/>
</dbReference>
<dbReference type="InterPro" id="IPR011059">
    <property type="entry name" value="Metal-dep_hydrolase_composite"/>
</dbReference>
<evidence type="ECO:0000256" key="3">
    <source>
        <dbReference type="ARBA" id="ARBA00022801"/>
    </source>
</evidence>
<dbReference type="NCBIfam" id="TIGR00857">
    <property type="entry name" value="pyrC_multi"/>
    <property type="match status" value="1"/>
</dbReference>
<dbReference type="InterPro" id="IPR004722">
    <property type="entry name" value="DHOase"/>
</dbReference>
<sequence>MPNTMPDILIKGGRIIDPAHQRDEVGDLLISKGVIQEISPFISPLNNTVQVIEATGKIVSPGLIDLHTHVREPGFEYKETIASATAAAAYGGFTTICCMPNTHPVNDNQSVTELILEKAAKVGTVRVLPIGAITKGSKGCELAEMGELVAAGCVAVSDDGLPVMNSQVMRQAMSYAKIFDVPVIDHCEDLNLTNNGVIFEGEVSTRLGLRGIPASSESVMVARDIALAEQTGARVHLAHISTAASVHLIRDAKRRGIPVTAETCPHYFTLTDEAVGCFNTNAKMKPPLAAAQDQAEVLLGLSDGTIDLIATDHAPHAADEKEQALDCAPFGIIGLETALPLSLALVTRGVLSLPEVIQKLTSEPARVLGRKTGALGIGDPADLTLIDLDAEWIVDEQHIKSLSKNSPFMGRQMKGRATAILVGGKFIKNQDF</sequence>
<evidence type="ECO:0000256" key="1">
    <source>
        <dbReference type="ARBA" id="ARBA00001947"/>
    </source>
</evidence>
<dbReference type="PANTHER" id="PTHR43668">
    <property type="entry name" value="ALLANTOINASE"/>
    <property type="match status" value="1"/>
</dbReference>
<dbReference type="GO" id="GO:0006221">
    <property type="term" value="P:pyrimidine nucleotide biosynthetic process"/>
    <property type="evidence" value="ECO:0007669"/>
    <property type="project" value="UniProtKB-KW"/>
</dbReference>
<dbReference type="HAMAP" id="MF_00220_B">
    <property type="entry name" value="PyrC_classI_B"/>
    <property type="match status" value="1"/>
</dbReference>
<reference evidence="6" key="1">
    <citation type="submission" date="2018-06" db="EMBL/GenBank/DDBJ databases">
        <authorList>
            <person name="Zhirakovskaya E."/>
        </authorList>
    </citation>
    <scope>NUCLEOTIDE SEQUENCE</scope>
</reference>
<dbReference type="EC" id="3.5.2.3" evidence="6"/>
<dbReference type="Pfam" id="PF12890">
    <property type="entry name" value="DHOase"/>
    <property type="match status" value="1"/>
</dbReference>
<dbReference type="PANTHER" id="PTHR43668:SF2">
    <property type="entry name" value="ALLANTOINASE"/>
    <property type="match status" value="1"/>
</dbReference>
<gene>
    <name evidence="6" type="ORF">MNBD_NITROSPIRAE01-1586</name>
</gene>
<dbReference type="InterPro" id="IPR050138">
    <property type="entry name" value="DHOase/Allantoinase_Hydrolase"/>
</dbReference>
<dbReference type="GO" id="GO:0046872">
    <property type="term" value="F:metal ion binding"/>
    <property type="evidence" value="ECO:0007669"/>
    <property type="project" value="UniProtKB-KW"/>
</dbReference>
<name>A0A3B1CST9_9ZZZZ</name>
<dbReference type="GO" id="GO:0004151">
    <property type="term" value="F:dihydroorotase activity"/>
    <property type="evidence" value="ECO:0007669"/>
    <property type="project" value="UniProtKB-EC"/>
</dbReference>
<comment type="cofactor">
    <cofactor evidence="1">
        <name>Zn(2+)</name>
        <dbReference type="ChEBI" id="CHEBI:29105"/>
    </cofactor>
</comment>
<dbReference type="SUPFAM" id="SSF51338">
    <property type="entry name" value="Composite domain of metallo-dependent hydrolases"/>
    <property type="match status" value="1"/>
</dbReference>
<dbReference type="InterPro" id="IPR002195">
    <property type="entry name" value="Dihydroorotase_CS"/>
</dbReference>
<evidence type="ECO:0000256" key="2">
    <source>
        <dbReference type="ARBA" id="ARBA00022723"/>
    </source>
</evidence>
<evidence type="ECO:0000256" key="4">
    <source>
        <dbReference type="ARBA" id="ARBA00022975"/>
    </source>
</evidence>
<dbReference type="GO" id="GO:0006145">
    <property type="term" value="P:purine nucleobase catabolic process"/>
    <property type="evidence" value="ECO:0007669"/>
    <property type="project" value="TreeGrafter"/>
</dbReference>
<evidence type="ECO:0000313" key="6">
    <source>
        <dbReference type="EMBL" id="VAX27048.1"/>
    </source>
</evidence>
<proteinExistence type="inferred from homology"/>
<dbReference type="InterPro" id="IPR032466">
    <property type="entry name" value="Metal_Hydrolase"/>
</dbReference>
<dbReference type="GO" id="GO:0004038">
    <property type="term" value="F:allantoinase activity"/>
    <property type="evidence" value="ECO:0007669"/>
    <property type="project" value="TreeGrafter"/>
</dbReference>
<evidence type="ECO:0000259" key="5">
    <source>
        <dbReference type="Pfam" id="PF12890"/>
    </source>
</evidence>
<dbReference type="AlphaFoldDB" id="A0A3B1CST9"/>
<dbReference type="PROSITE" id="PS00483">
    <property type="entry name" value="DIHYDROOROTASE_2"/>
    <property type="match status" value="1"/>
</dbReference>
<dbReference type="CDD" id="cd01317">
    <property type="entry name" value="DHOase_IIa"/>
    <property type="match status" value="1"/>
</dbReference>
<protein>
    <submittedName>
        <fullName evidence="6">Dihydroorotase</fullName>
        <ecNumber evidence="6">3.5.2.3</ecNumber>
    </submittedName>
</protein>